<sequence length="136" mass="14407">MHTSSIILSDGQLLFALQQRQAFALRGLQNLVTFRRVMHELVDTAGIRFAFDPETDPRLRDFFLAGGLGAAEGAALGGFIGLAVEALVDVPKFGGVAALLGALIGGLAGVNRVQVGWRVRATLALDQTPEVLVQPL</sequence>
<dbReference type="KEGG" id="ccro:CMC5_019360"/>
<dbReference type="RefSeq" id="WP_050430112.1">
    <property type="nucleotide sequence ID" value="NZ_CP012159.1"/>
</dbReference>
<keyword evidence="1" id="KW-1133">Transmembrane helix</keyword>
<dbReference type="Proteomes" id="UP000067626">
    <property type="component" value="Chromosome"/>
</dbReference>
<keyword evidence="3" id="KW-1185">Reference proteome</keyword>
<protein>
    <submittedName>
        <fullName evidence="2">Uncharacterized protein</fullName>
    </submittedName>
</protein>
<evidence type="ECO:0000256" key="1">
    <source>
        <dbReference type="SAM" id="Phobius"/>
    </source>
</evidence>
<name>A0A0K1EAB5_CHOCO</name>
<proteinExistence type="predicted"/>
<gene>
    <name evidence="2" type="ORF">CMC5_019360</name>
</gene>
<feature type="transmembrane region" description="Helical" evidence="1">
    <location>
        <begin position="90"/>
        <end position="110"/>
    </location>
</feature>
<organism evidence="2 3">
    <name type="scientific">Chondromyces crocatus</name>
    <dbReference type="NCBI Taxonomy" id="52"/>
    <lineage>
        <taxon>Bacteria</taxon>
        <taxon>Pseudomonadati</taxon>
        <taxon>Myxococcota</taxon>
        <taxon>Polyangia</taxon>
        <taxon>Polyangiales</taxon>
        <taxon>Polyangiaceae</taxon>
        <taxon>Chondromyces</taxon>
    </lineage>
</organism>
<reference evidence="2 3" key="1">
    <citation type="submission" date="2015-07" db="EMBL/GenBank/DDBJ databases">
        <title>Genome analysis of myxobacterium Chondromyces crocatus Cm c5 reveals a high potential for natural compound synthesis and the genetic basis for the loss of fruiting body formation.</title>
        <authorList>
            <person name="Zaburannyi N."/>
            <person name="Bunk B."/>
            <person name="Maier J."/>
            <person name="Overmann J."/>
            <person name="Mueller R."/>
        </authorList>
    </citation>
    <scope>NUCLEOTIDE SEQUENCE [LARGE SCALE GENOMIC DNA]</scope>
    <source>
        <strain evidence="2 3">Cm c5</strain>
    </source>
</reference>
<dbReference type="EMBL" id="CP012159">
    <property type="protein sequence ID" value="AKT37794.1"/>
    <property type="molecule type" value="Genomic_DNA"/>
</dbReference>
<evidence type="ECO:0000313" key="3">
    <source>
        <dbReference type="Proteomes" id="UP000067626"/>
    </source>
</evidence>
<dbReference type="AlphaFoldDB" id="A0A0K1EAB5"/>
<keyword evidence="1" id="KW-0812">Transmembrane</keyword>
<feature type="transmembrane region" description="Helical" evidence="1">
    <location>
        <begin position="62"/>
        <end position="84"/>
    </location>
</feature>
<accession>A0A0K1EAB5</accession>
<evidence type="ECO:0000313" key="2">
    <source>
        <dbReference type="EMBL" id="AKT37794.1"/>
    </source>
</evidence>
<keyword evidence="1" id="KW-0472">Membrane</keyword>
<dbReference type="OrthoDB" id="10000519at2"/>